<name>G0HRJ8_HALHT</name>
<feature type="compositionally biased region" description="Polar residues" evidence="1">
    <location>
        <begin position="19"/>
        <end position="37"/>
    </location>
</feature>
<gene>
    <name evidence="2" type="ordered locus">HAH_2755</name>
</gene>
<dbReference type="EMBL" id="CP002921">
    <property type="protein sequence ID" value="AEM58338.1"/>
    <property type="molecule type" value="Genomic_DNA"/>
</dbReference>
<dbReference type="HOGENOM" id="CLU_215618_0_0_2"/>
<dbReference type="AlphaFoldDB" id="G0HRJ8"/>
<evidence type="ECO:0000313" key="3">
    <source>
        <dbReference type="Proteomes" id="UP000005629"/>
    </source>
</evidence>
<protein>
    <submittedName>
        <fullName evidence="2">Uncharacterized protein</fullName>
    </submittedName>
</protein>
<accession>G0HRJ8</accession>
<evidence type="ECO:0000313" key="2">
    <source>
        <dbReference type="EMBL" id="AEM58338.1"/>
    </source>
</evidence>
<organism evidence="2 3">
    <name type="scientific">Haloarcula hispanica (strain ATCC 33960 / DSM 4426 / JCM 8911 / NBRC 102182 / NCIMB 2187 / VKM B-1755)</name>
    <dbReference type="NCBI Taxonomy" id="634497"/>
    <lineage>
        <taxon>Archaea</taxon>
        <taxon>Methanobacteriati</taxon>
        <taxon>Methanobacteriota</taxon>
        <taxon>Stenosarchaea group</taxon>
        <taxon>Halobacteria</taxon>
        <taxon>Halobacteriales</taxon>
        <taxon>Haloarculaceae</taxon>
        <taxon>Haloarcula</taxon>
    </lineage>
</organism>
<feature type="region of interest" description="Disordered" evidence="1">
    <location>
        <begin position="15"/>
        <end position="37"/>
    </location>
</feature>
<sequence length="37" mass="3883">MEIDYRATATFENGLPGTVSVSHDTGDGQSPVTTATR</sequence>
<proteinExistence type="predicted"/>
<reference evidence="2 3" key="1">
    <citation type="journal article" date="2011" name="J. Bacteriol.">
        <title>Complete genome sequence of Haloarcula hispanica, a model haloarchaeon for studying genetics, metabolism, and virus-host interaction.</title>
        <authorList>
            <person name="Liu H."/>
            <person name="Wu Z."/>
            <person name="Li M."/>
            <person name="Zhang F."/>
            <person name="Zheng H."/>
            <person name="Han J."/>
            <person name="Liu J."/>
            <person name="Zhou J."/>
            <person name="Wang S."/>
            <person name="Xiang H."/>
        </authorList>
    </citation>
    <scope>NUCLEOTIDE SEQUENCE [LARGE SCALE GENOMIC DNA]</scope>
    <source>
        <strain evidence="3">ATCC 33960 / DSM 4426 / JCM 8911 / NBRC 102182 / NCIMB 2187 / VKM B-1755</strain>
    </source>
</reference>
<dbReference type="eggNOG" id="arCOG09089">
    <property type="taxonomic scope" value="Archaea"/>
</dbReference>
<dbReference type="Proteomes" id="UP000005629">
    <property type="component" value="Chromosome I"/>
</dbReference>
<dbReference type="KEGG" id="hhi:HAH_2755"/>
<evidence type="ECO:0000256" key="1">
    <source>
        <dbReference type="SAM" id="MobiDB-lite"/>
    </source>
</evidence>